<dbReference type="Pfam" id="PF07686">
    <property type="entry name" value="V-set"/>
    <property type="match status" value="1"/>
</dbReference>
<evidence type="ECO:0000313" key="7">
    <source>
        <dbReference type="Proteomes" id="UP000314982"/>
    </source>
</evidence>
<dbReference type="PANTHER" id="PTHR19367">
    <property type="entry name" value="T-CELL RECEPTOR ALPHA CHAIN V REGION"/>
    <property type="match status" value="1"/>
</dbReference>
<dbReference type="AlphaFoldDB" id="A0A4W5L6H8"/>
<accession>A0A4W5L6H8</accession>
<organism evidence="6 7">
    <name type="scientific">Hucho hucho</name>
    <name type="common">huchen</name>
    <dbReference type="NCBI Taxonomy" id="62062"/>
    <lineage>
        <taxon>Eukaryota</taxon>
        <taxon>Metazoa</taxon>
        <taxon>Chordata</taxon>
        <taxon>Craniata</taxon>
        <taxon>Vertebrata</taxon>
        <taxon>Euteleostomi</taxon>
        <taxon>Actinopterygii</taxon>
        <taxon>Neopterygii</taxon>
        <taxon>Teleostei</taxon>
        <taxon>Protacanthopterygii</taxon>
        <taxon>Salmoniformes</taxon>
        <taxon>Salmonidae</taxon>
        <taxon>Salmoninae</taxon>
        <taxon>Hucho</taxon>
    </lineage>
</organism>
<evidence type="ECO:0000256" key="2">
    <source>
        <dbReference type="ARBA" id="ARBA00023130"/>
    </source>
</evidence>
<dbReference type="Proteomes" id="UP000314982">
    <property type="component" value="Unassembled WGS sequence"/>
</dbReference>
<reference evidence="7" key="1">
    <citation type="submission" date="2018-06" db="EMBL/GenBank/DDBJ databases">
        <title>Genome assembly of Danube salmon.</title>
        <authorList>
            <person name="Macqueen D.J."/>
            <person name="Gundappa M.K."/>
        </authorList>
    </citation>
    <scope>NUCLEOTIDE SEQUENCE [LARGE SCALE GENOMIC DNA]</scope>
</reference>
<reference evidence="6" key="2">
    <citation type="submission" date="2025-08" db="UniProtKB">
        <authorList>
            <consortium name="Ensembl"/>
        </authorList>
    </citation>
    <scope>IDENTIFICATION</scope>
</reference>
<dbReference type="InterPro" id="IPR013783">
    <property type="entry name" value="Ig-like_fold"/>
</dbReference>
<protein>
    <recommendedName>
        <fullName evidence="5">Immunoglobulin V-set domain-containing protein</fullName>
    </recommendedName>
</protein>
<keyword evidence="2" id="KW-1064">Adaptive immunity</keyword>
<keyword evidence="1" id="KW-0732">Signal</keyword>
<evidence type="ECO:0000256" key="1">
    <source>
        <dbReference type="ARBA" id="ARBA00022729"/>
    </source>
</evidence>
<evidence type="ECO:0000256" key="3">
    <source>
        <dbReference type="ARBA" id="ARBA00023170"/>
    </source>
</evidence>
<keyword evidence="7" id="KW-1185">Reference proteome</keyword>
<feature type="domain" description="Immunoglobulin V-set" evidence="5">
    <location>
        <begin position="30"/>
        <end position="118"/>
    </location>
</feature>
<name>A0A4W5L6H8_9TELE</name>
<dbReference type="InterPro" id="IPR013106">
    <property type="entry name" value="Ig_V-set"/>
</dbReference>
<dbReference type="PANTHER" id="PTHR19367:SF18">
    <property type="entry name" value="T CELL RECEPTOR ALPHA VARIABLE 16"/>
    <property type="match status" value="1"/>
</dbReference>
<evidence type="ECO:0000259" key="5">
    <source>
        <dbReference type="Pfam" id="PF07686"/>
    </source>
</evidence>
<proteinExistence type="predicted"/>
<keyword evidence="4" id="KW-0393">Immunoglobulin domain</keyword>
<reference evidence="6" key="3">
    <citation type="submission" date="2025-09" db="UniProtKB">
        <authorList>
            <consortium name="Ensembl"/>
        </authorList>
    </citation>
    <scope>IDENTIFICATION</scope>
</reference>
<sequence length="125" mass="14373">MENMLGSSLKQSNVVYSWCFQSARGTQIKRKVTSYEGEDVSLNCEYNTSLSAPSLFLYIQFTNDYPEYVLLKDVIGPADFDDKFKDRFDAHLNSITKSVPLMIQRLQLSDSAVYYCALSLTLWWV</sequence>
<dbReference type="GO" id="GO:0002250">
    <property type="term" value="P:adaptive immune response"/>
    <property type="evidence" value="ECO:0007669"/>
    <property type="project" value="UniProtKB-KW"/>
</dbReference>
<evidence type="ECO:0000313" key="6">
    <source>
        <dbReference type="Ensembl" id="ENSHHUP00000021144.1"/>
    </source>
</evidence>
<dbReference type="InterPro" id="IPR036179">
    <property type="entry name" value="Ig-like_dom_sf"/>
</dbReference>
<evidence type="ECO:0000256" key="4">
    <source>
        <dbReference type="ARBA" id="ARBA00023319"/>
    </source>
</evidence>
<dbReference type="InterPro" id="IPR051287">
    <property type="entry name" value="TCR_variable_region"/>
</dbReference>
<dbReference type="GeneTree" id="ENSGT01030000234557"/>
<dbReference type="Gene3D" id="2.60.40.10">
    <property type="entry name" value="Immunoglobulins"/>
    <property type="match status" value="1"/>
</dbReference>
<dbReference type="SUPFAM" id="SSF48726">
    <property type="entry name" value="Immunoglobulin"/>
    <property type="match status" value="1"/>
</dbReference>
<dbReference type="Ensembl" id="ENSHHUT00000021939.1">
    <property type="protein sequence ID" value="ENSHHUP00000021144.1"/>
    <property type="gene ID" value="ENSHHUG00000013254.1"/>
</dbReference>
<keyword evidence="3" id="KW-0675">Receptor</keyword>
<keyword evidence="2" id="KW-0391">Immunity</keyword>
<dbReference type="STRING" id="62062.ENSHHUP00000021144"/>